<dbReference type="Proteomes" id="UP000292027">
    <property type="component" value="Unassembled WGS sequence"/>
</dbReference>
<dbReference type="Gene3D" id="2.160.10.10">
    <property type="entry name" value="Hexapeptide repeat proteins"/>
    <property type="match status" value="1"/>
</dbReference>
<reference evidence="1 2" key="1">
    <citation type="journal article" date="2015" name="Stand. Genomic Sci.">
        <title>Genomic Encyclopedia of Bacterial and Archaeal Type Strains, Phase III: the genomes of soil and plant-associated and newly described type strains.</title>
        <authorList>
            <person name="Whitman W.B."/>
            <person name="Woyke T."/>
            <person name="Klenk H.P."/>
            <person name="Zhou Y."/>
            <person name="Lilburn T.G."/>
            <person name="Beck B.J."/>
            <person name="De Vos P."/>
            <person name="Vandamme P."/>
            <person name="Eisen J.A."/>
            <person name="Garrity G."/>
            <person name="Hugenholtz P."/>
            <person name="Kyrpides N.C."/>
        </authorList>
    </citation>
    <scope>NUCLEOTIDE SEQUENCE [LARGE SCALE GENOMIC DNA]</scope>
    <source>
        <strain evidence="1 2">VKM Ac-2540</strain>
    </source>
</reference>
<accession>A0A4Q7WUX8</accession>
<comment type="caution">
    <text evidence="1">The sequence shown here is derived from an EMBL/GenBank/DDBJ whole genome shotgun (WGS) entry which is preliminary data.</text>
</comment>
<name>A0A4Q7WUX8_9ACTN</name>
<sequence length="199" mass="21122">MLLEHRGRQPVVPESAYVAPSAVLCGAVVLGEGSRVLHGAVLTAENGEVRLGENSVVMENALVRGRADHPALIGDAVLVGPHAHVNGATVENEVFIATGAALFPGSVAGTGAELRINSVLHVNSHLEAGTILPIGWIAAGNPAQLFSPDRHEELWQIQRELDFPGTVYGVPRGTPLREIMARQSAFFGSHLEDRRIDPT</sequence>
<proteinExistence type="predicted"/>
<dbReference type="OrthoDB" id="9803036at2"/>
<dbReference type="SUPFAM" id="SSF51161">
    <property type="entry name" value="Trimeric LpxA-like enzymes"/>
    <property type="match status" value="1"/>
</dbReference>
<evidence type="ECO:0000313" key="1">
    <source>
        <dbReference type="EMBL" id="RZU13389.1"/>
    </source>
</evidence>
<gene>
    <name evidence="1" type="ORF">EV645_4228</name>
</gene>
<organism evidence="1 2">
    <name type="scientific">Kribbella rubisoli</name>
    <dbReference type="NCBI Taxonomy" id="3075929"/>
    <lineage>
        <taxon>Bacteria</taxon>
        <taxon>Bacillati</taxon>
        <taxon>Actinomycetota</taxon>
        <taxon>Actinomycetes</taxon>
        <taxon>Propionibacteriales</taxon>
        <taxon>Kribbellaceae</taxon>
        <taxon>Kribbella</taxon>
    </lineage>
</organism>
<dbReference type="PANTHER" id="PTHR13061">
    <property type="entry name" value="DYNACTIN SUBUNIT P25"/>
    <property type="match status" value="1"/>
</dbReference>
<dbReference type="InterPro" id="IPR011004">
    <property type="entry name" value="Trimer_LpxA-like_sf"/>
</dbReference>
<dbReference type="PANTHER" id="PTHR13061:SF29">
    <property type="entry name" value="GAMMA CARBONIC ANHYDRASE-LIKE 1, MITOCHONDRIAL-RELATED"/>
    <property type="match status" value="1"/>
</dbReference>
<dbReference type="EMBL" id="SHKR01000013">
    <property type="protein sequence ID" value="RZU13389.1"/>
    <property type="molecule type" value="Genomic_DNA"/>
</dbReference>
<protein>
    <submittedName>
        <fullName evidence="1">Carbonic anhydrase/acetyltransferase-like protein (Isoleucine patch superfamily)</fullName>
    </submittedName>
</protein>
<dbReference type="AlphaFoldDB" id="A0A4Q7WUX8"/>
<keyword evidence="2" id="KW-1185">Reference proteome</keyword>
<dbReference type="InterPro" id="IPR050484">
    <property type="entry name" value="Transf_Hexapept/Carb_Anhydrase"/>
</dbReference>
<dbReference type="RefSeq" id="WP_130445655.1">
    <property type="nucleotide sequence ID" value="NZ_SHKR01000013.1"/>
</dbReference>
<evidence type="ECO:0000313" key="2">
    <source>
        <dbReference type="Proteomes" id="UP000292027"/>
    </source>
</evidence>